<reference evidence="2 3" key="1">
    <citation type="submission" date="2024-10" db="EMBL/GenBank/DDBJ databases">
        <title>The Natural Products Discovery Center: Release of the First 8490 Sequenced Strains for Exploring Actinobacteria Biosynthetic Diversity.</title>
        <authorList>
            <person name="Kalkreuter E."/>
            <person name="Kautsar S.A."/>
            <person name="Yang D."/>
            <person name="Bader C.D."/>
            <person name="Teijaro C.N."/>
            <person name="Fluegel L."/>
            <person name="Davis C.M."/>
            <person name="Simpson J.R."/>
            <person name="Lauterbach L."/>
            <person name="Steele A.D."/>
            <person name="Gui C."/>
            <person name="Meng S."/>
            <person name="Li G."/>
            <person name="Viehrig K."/>
            <person name="Ye F."/>
            <person name="Su P."/>
            <person name="Kiefer A.F."/>
            <person name="Nichols A."/>
            <person name="Cepeda A.J."/>
            <person name="Yan W."/>
            <person name="Fan B."/>
            <person name="Jiang Y."/>
            <person name="Adhikari A."/>
            <person name="Zheng C.-J."/>
            <person name="Schuster L."/>
            <person name="Cowan T.M."/>
            <person name="Smanski M.J."/>
            <person name="Chevrette M.G."/>
            <person name="De Carvalho L.P.S."/>
            <person name="Shen B."/>
        </authorList>
    </citation>
    <scope>NUCLEOTIDE SEQUENCE [LARGE SCALE GENOMIC DNA]</scope>
    <source>
        <strain evidence="2 3">NPDC053399</strain>
    </source>
</reference>
<feature type="transmembrane region" description="Helical" evidence="1">
    <location>
        <begin position="100"/>
        <end position="124"/>
    </location>
</feature>
<feature type="transmembrane region" description="Helical" evidence="1">
    <location>
        <begin position="234"/>
        <end position="256"/>
    </location>
</feature>
<keyword evidence="1" id="KW-0812">Transmembrane</keyword>
<gene>
    <name evidence="2" type="ORF">ACIGXA_17960</name>
</gene>
<organism evidence="2 3">
    <name type="scientific">Streptomyces fildesensis</name>
    <dbReference type="NCBI Taxonomy" id="375757"/>
    <lineage>
        <taxon>Bacteria</taxon>
        <taxon>Bacillati</taxon>
        <taxon>Actinomycetota</taxon>
        <taxon>Actinomycetes</taxon>
        <taxon>Kitasatosporales</taxon>
        <taxon>Streptomycetaceae</taxon>
        <taxon>Streptomyces</taxon>
    </lineage>
</organism>
<evidence type="ECO:0000313" key="3">
    <source>
        <dbReference type="Proteomes" id="UP001614394"/>
    </source>
</evidence>
<keyword evidence="1" id="KW-1133">Transmembrane helix</keyword>
<feature type="transmembrane region" description="Helical" evidence="1">
    <location>
        <begin position="190"/>
        <end position="214"/>
    </location>
</feature>
<dbReference type="EMBL" id="JBITYG010000005">
    <property type="protein sequence ID" value="MFI9102406.1"/>
    <property type="molecule type" value="Genomic_DNA"/>
</dbReference>
<feature type="transmembrane region" description="Helical" evidence="1">
    <location>
        <begin position="144"/>
        <end position="169"/>
    </location>
</feature>
<keyword evidence="1" id="KW-0472">Membrane</keyword>
<protein>
    <recommendedName>
        <fullName evidence="4">LigA protein</fullName>
    </recommendedName>
</protein>
<keyword evidence="3" id="KW-1185">Reference proteome</keyword>
<evidence type="ECO:0008006" key="4">
    <source>
        <dbReference type="Google" id="ProtNLM"/>
    </source>
</evidence>
<sequence length="342" mass="35369">METTVLDHPSRPLADQQRTSTARRALRAVAIAACVPYLTLKIAWLSGSTVGIPAGSSLRGSLEDSSFYAVNVLTVAMDLAVAALALALTRPWGRRLPAWLLVLPGWIATGLIAPIAVAFPLQTVVSLFTGGRSTPPGDPWLDEWVFGVVYTGFSIQGLALGTLFVLYAKDRWGPLLRGRTADLTASPTRPVLRIAAAAAAVAALLPAVLHTVWACGGTVGLTASRIAEHTTTTAIVEADTAAFALLGAAGILLAAFRPGRTRLAVPLALGWTGGAASAAWGAWMLLAGIVAPEDTGDPGTSPLMDLTYAVQMLLGMLVLVAGAHLLAERAAARGTTAASRRG</sequence>
<feature type="transmembrane region" description="Helical" evidence="1">
    <location>
        <begin position="67"/>
        <end position="88"/>
    </location>
</feature>
<dbReference type="Proteomes" id="UP001614394">
    <property type="component" value="Unassembled WGS sequence"/>
</dbReference>
<proteinExistence type="predicted"/>
<accession>A0ABW8CAG7</accession>
<name>A0ABW8CAG7_9ACTN</name>
<comment type="caution">
    <text evidence="2">The sequence shown here is derived from an EMBL/GenBank/DDBJ whole genome shotgun (WGS) entry which is preliminary data.</text>
</comment>
<feature type="transmembrane region" description="Helical" evidence="1">
    <location>
        <begin position="306"/>
        <end position="327"/>
    </location>
</feature>
<feature type="transmembrane region" description="Helical" evidence="1">
    <location>
        <begin position="263"/>
        <end position="286"/>
    </location>
</feature>
<feature type="transmembrane region" description="Helical" evidence="1">
    <location>
        <begin position="25"/>
        <end position="47"/>
    </location>
</feature>
<evidence type="ECO:0000313" key="2">
    <source>
        <dbReference type="EMBL" id="MFI9102406.1"/>
    </source>
</evidence>
<evidence type="ECO:0000256" key="1">
    <source>
        <dbReference type="SAM" id="Phobius"/>
    </source>
</evidence>
<dbReference type="RefSeq" id="WP_399650080.1">
    <property type="nucleotide sequence ID" value="NZ_JBITYG010000005.1"/>
</dbReference>